<organism evidence="1 2">
    <name type="scientific">Nostoc sphaeroides CCNUC1</name>
    <dbReference type="NCBI Taxonomy" id="2653204"/>
    <lineage>
        <taxon>Bacteria</taxon>
        <taxon>Bacillati</taxon>
        <taxon>Cyanobacteriota</taxon>
        <taxon>Cyanophyceae</taxon>
        <taxon>Nostocales</taxon>
        <taxon>Nostocaceae</taxon>
        <taxon>Nostoc</taxon>
    </lineage>
</organism>
<evidence type="ECO:0000313" key="1">
    <source>
        <dbReference type="EMBL" id="QFS49403.1"/>
    </source>
</evidence>
<reference evidence="1 2" key="1">
    <citation type="submission" date="2019-10" db="EMBL/GenBank/DDBJ databases">
        <title>Genomic and transcriptomic insights into the perfect genentic adaptation of a filamentous nitrogen-fixing cyanobacterium to rice fields.</title>
        <authorList>
            <person name="Chen Z."/>
        </authorList>
    </citation>
    <scope>NUCLEOTIDE SEQUENCE [LARGE SCALE GENOMIC DNA]</scope>
    <source>
        <strain evidence="1">CCNUC1</strain>
    </source>
</reference>
<protein>
    <submittedName>
        <fullName evidence="1">Uncharacterized protein</fullName>
    </submittedName>
</protein>
<evidence type="ECO:0000313" key="2">
    <source>
        <dbReference type="Proteomes" id="UP000326678"/>
    </source>
</evidence>
<gene>
    <name evidence="1" type="ORF">GXM_06897</name>
</gene>
<accession>A0A5P8W9D9</accession>
<dbReference type="EMBL" id="CP045226">
    <property type="protein sequence ID" value="QFS49403.1"/>
    <property type="molecule type" value="Genomic_DNA"/>
</dbReference>
<dbReference type="AlphaFoldDB" id="A0A5P8W9D9"/>
<dbReference type="Proteomes" id="UP000326678">
    <property type="component" value="Chromosome Gxm1"/>
</dbReference>
<dbReference type="KEGG" id="nsh:GXM_06897"/>
<keyword evidence="2" id="KW-1185">Reference proteome</keyword>
<proteinExistence type="predicted"/>
<name>A0A5P8W9D9_9NOSO</name>
<sequence>MNFPTYRDELGVRGLGKSLAFPHNVKSQVYLQNAVIIKK</sequence>